<dbReference type="AlphaFoldDB" id="A0A1Y2UMM8"/>
<gene>
    <name evidence="9" type="ORF">BHL82_06505</name>
</gene>
<evidence type="ECO:0000256" key="1">
    <source>
        <dbReference type="ARBA" id="ARBA00004651"/>
    </source>
</evidence>
<evidence type="ECO:0000313" key="9">
    <source>
        <dbReference type="EMBL" id="OTA84683.1"/>
    </source>
</evidence>
<comment type="subcellular location">
    <subcellularLocation>
        <location evidence="1">Cell membrane</location>
        <topology evidence="1">Multi-pass membrane protein</topology>
    </subcellularLocation>
</comment>
<keyword evidence="7 8" id="KW-0472">Membrane</keyword>
<proteinExistence type="inferred from homology"/>
<dbReference type="Proteomes" id="UP000194286">
    <property type="component" value="Unassembled WGS sequence"/>
</dbReference>
<keyword evidence="3" id="KW-0813">Transport</keyword>
<dbReference type="PANTHER" id="PTHR30047">
    <property type="entry name" value="HIGH-AFFINITY CHOLINE TRANSPORT PROTEIN-RELATED"/>
    <property type="match status" value="1"/>
</dbReference>
<feature type="transmembrane region" description="Helical" evidence="8">
    <location>
        <begin position="225"/>
        <end position="245"/>
    </location>
</feature>
<dbReference type="PANTHER" id="PTHR30047:SF7">
    <property type="entry name" value="HIGH-AFFINITY CHOLINE TRANSPORT PROTEIN"/>
    <property type="match status" value="1"/>
</dbReference>
<feature type="transmembrane region" description="Helical" evidence="8">
    <location>
        <begin position="310"/>
        <end position="327"/>
    </location>
</feature>
<keyword evidence="6 8" id="KW-1133">Transmembrane helix</keyword>
<evidence type="ECO:0000256" key="5">
    <source>
        <dbReference type="ARBA" id="ARBA00022692"/>
    </source>
</evidence>
<sequence>MKNKLKVIDWQLLFIPVICILILCSFFVTNSLGSKRVLENVRFILSHHFNIYYMMIAIVFFGGSILLAFSKYGKVKLGTGAPEYSSIKWGMMIFTSTMSADIIFYSLCEWMVYFNESFIKNKSGNTLEWSLTYSLFHWGPIAWSFYILLAAAFGYMLYVTKNKKQKFSEACRPILKHRTDGIIGRLIDLIAIFSLIAATATTFSMSMPLLASSVGNILHINDQKALSLILILMVVGVYLVISILGMKAISRLSVIAFSIFGLLLLYVLIFSNQAPFITNLGVNSIGNLIVNFPQMTVITKVNSFTENWTIYYWSYWMVWCVATPFFIGSISKGRTLRNLIVGGYLWGLAGTYMSFIVLSGFGISRQSQNIINAVQLSNQGKSYADIIIQLLQTLPNYKIVLVLLIFAMVGLYSTVFDSITMVVSKYSYKSLELEKEPSKMMRGFWAIVFMILPITLLFNNDSVYDIQSVAIITAVPTGLVMLLIIGSFWKELRKNQEI</sequence>
<reference evidence="9 10" key="1">
    <citation type="submission" date="2016-09" db="EMBL/GenBank/DDBJ databases">
        <title>Lactobacillus reuteri KLR3005, genome sequencing and assembly.</title>
        <authorList>
            <person name="Lee J.-Y."/>
            <person name="Kim E.B."/>
            <person name="Choi Y.-J."/>
        </authorList>
    </citation>
    <scope>NUCLEOTIDE SEQUENCE [LARGE SCALE GENOMIC DNA]</scope>
    <source>
        <strain evidence="9 10">KLR3005</strain>
    </source>
</reference>
<dbReference type="InterPro" id="IPR000060">
    <property type="entry name" value="BCCT_transptr"/>
</dbReference>
<feature type="transmembrane region" description="Helical" evidence="8">
    <location>
        <begin position="51"/>
        <end position="69"/>
    </location>
</feature>
<feature type="transmembrane region" description="Helical" evidence="8">
    <location>
        <begin position="89"/>
        <end position="115"/>
    </location>
</feature>
<dbReference type="GO" id="GO:0022857">
    <property type="term" value="F:transmembrane transporter activity"/>
    <property type="evidence" value="ECO:0007669"/>
    <property type="project" value="InterPro"/>
</dbReference>
<feature type="transmembrane region" description="Helical" evidence="8">
    <location>
        <begin position="12"/>
        <end position="31"/>
    </location>
</feature>
<evidence type="ECO:0000256" key="8">
    <source>
        <dbReference type="SAM" id="Phobius"/>
    </source>
</evidence>
<comment type="similarity">
    <text evidence="2">Belongs to the BCCT transporter (TC 2.A.15) family.</text>
</comment>
<evidence type="ECO:0000256" key="3">
    <source>
        <dbReference type="ARBA" id="ARBA00022448"/>
    </source>
</evidence>
<feature type="transmembrane region" description="Helical" evidence="8">
    <location>
        <begin position="186"/>
        <end position="205"/>
    </location>
</feature>
<evidence type="ECO:0000256" key="4">
    <source>
        <dbReference type="ARBA" id="ARBA00022475"/>
    </source>
</evidence>
<evidence type="ECO:0000256" key="6">
    <source>
        <dbReference type="ARBA" id="ARBA00022989"/>
    </source>
</evidence>
<feature type="transmembrane region" description="Helical" evidence="8">
    <location>
        <begin position="399"/>
        <end position="423"/>
    </location>
</feature>
<keyword evidence="5 8" id="KW-0812">Transmembrane</keyword>
<dbReference type="GO" id="GO:0005886">
    <property type="term" value="C:plasma membrane"/>
    <property type="evidence" value="ECO:0007669"/>
    <property type="project" value="UniProtKB-SubCell"/>
</dbReference>
<protein>
    <submittedName>
        <fullName evidence="9">Carnitine transporter</fullName>
    </submittedName>
</protein>
<feature type="transmembrane region" description="Helical" evidence="8">
    <location>
        <begin position="339"/>
        <end position="363"/>
    </location>
</feature>
<keyword evidence="4" id="KW-1003">Cell membrane</keyword>
<feature type="transmembrane region" description="Helical" evidence="8">
    <location>
        <begin position="252"/>
        <end position="270"/>
    </location>
</feature>
<evidence type="ECO:0000256" key="2">
    <source>
        <dbReference type="ARBA" id="ARBA00005658"/>
    </source>
</evidence>
<name>A0A1Y2UMM8_LIMRT</name>
<feature type="transmembrane region" description="Helical" evidence="8">
    <location>
        <begin position="466"/>
        <end position="489"/>
    </location>
</feature>
<feature type="transmembrane region" description="Helical" evidence="8">
    <location>
        <begin position="443"/>
        <end position="460"/>
    </location>
</feature>
<evidence type="ECO:0000256" key="7">
    <source>
        <dbReference type="ARBA" id="ARBA00023136"/>
    </source>
</evidence>
<evidence type="ECO:0000313" key="10">
    <source>
        <dbReference type="Proteomes" id="UP000194286"/>
    </source>
</evidence>
<feature type="transmembrane region" description="Helical" evidence="8">
    <location>
        <begin position="135"/>
        <end position="158"/>
    </location>
</feature>
<organism evidence="9 10">
    <name type="scientific">Limosilactobacillus reuteri</name>
    <name type="common">Lactobacillus reuteri</name>
    <dbReference type="NCBI Taxonomy" id="1598"/>
    <lineage>
        <taxon>Bacteria</taxon>
        <taxon>Bacillati</taxon>
        <taxon>Bacillota</taxon>
        <taxon>Bacilli</taxon>
        <taxon>Lactobacillales</taxon>
        <taxon>Lactobacillaceae</taxon>
        <taxon>Limosilactobacillus</taxon>
    </lineage>
</organism>
<dbReference type="Pfam" id="PF02028">
    <property type="entry name" value="BCCT"/>
    <property type="match status" value="1"/>
</dbReference>
<accession>A0A1Y2UMM8</accession>
<dbReference type="EMBL" id="MIMU01000091">
    <property type="protein sequence ID" value="OTA84683.1"/>
    <property type="molecule type" value="Genomic_DNA"/>
</dbReference>
<dbReference type="RefSeq" id="WP_086135966.1">
    <property type="nucleotide sequence ID" value="NZ_MIMU01000091.1"/>
</dbReference>
<comment type="caution">
    <text evidence="9">The sequence shown here is derived from an EMBL/GenBank/DDBJ whole genome shotgun (WGS) entry which is preliminary data.</text>
</comment>